<gene>
    <name evidence="1" type="ORF">N7468_005227</name>
</gene>
<dbReference type="GeneID" id="83201827"/>
<reference evidence="1" key="1">
    <citation type="submission" date="2022-11" db="EMBL/GenBank/DDBJ databases">
        <authorList>
            <person name="Petersen C."/>
        </authorList>
    </citation>
    <scope>NUCLEOTIDE SEQUENCE</scope>
    <source>
        <strain evidence="1">IBT 19713</strain>
    </source>
</reference>
<dbReference type="Proteomes" id="UP001150941">
    <property type="component" value="Unassembled WGS sequence"/>
</dbReference>
<dbReference type="AlphaFoldDB" id="A0A9W9NZ42"/>
<evidence type="ECO:0000313" key="1">
    <source>
        <dbReference type="EMBL" id="KAJ5232271.1"/>
    </source>
</evidence>
<sequence>MRVHTGQRGLWDHPIPLPSRLSVVIIFTASPKGGPTFSPVDLNITAEPNQEAEKAGGVEGDVTNNNSFTPLSSTVLPALSLTPCRSQLTIGGQKPCSAKFGSWDVRNLQLPAIEVQRVSGCGNPGSFPTPSVFLSFASLLLFPGIR</sequence>
<dbReference type="EMBL" id="JAPQKS010000004">
    <property type="protein sequence ID" value="KAJ5232271.1"/>
    <property type="molecule type" value="Genomic_DNA"/>
</dbReference>
<dbReference type="RefSeq" id="XP_058330264.1">
    <property type="nucleotide sequence ID" value="XM_058474524.1"/>
</dbReference>
<organism evidence="1 2">
    <name type="scientific">Penicillium chermesinum</name>
    <dbReference type="NCBI Taxonomy" id="63820"/>
    <lineage>
        <taxon>Eukaryota</taxon>
        <taxon>Fungi</taxon>
        <taxon>Dikarya</taxon>
        <taxon>Ascomycota</taxon>
        <taxon>Pezizomycotina</taxon>
        <taxon>Eurotiomycetes</taxon>
        <taxon>Eurotiomycetidae</taxon>
        <taxon>Eurotiales</taxon>
        <taxon>Aspergillaceae</taxon>
        <taxon>Penicillium</taxon>
    </lineage>
</organism>
<proteinExistence type="predicted"/>
<keyword evidence="2" id="KW-1185">Reference proteome</keyword>
<reference evidence="1" key="2">
    <citation type="journal article" date="2023" name="IMA Fungus">
        <title>Comparative genomic study of the Penicillium genus elucidates a diverse pangenome and 15 lateral gene transfer events.</title>
        <authorList>
            <person name="Petersen C."/>
            <person name="Sorensen T."/>
            <person name="Nielsen M.R."/>
            <person name="Sondergaard T.E."/>
            <person name="Sorensen J.L."/>
            <person name="Fitzpatrick D.A."/>
            <person name="Frisvad J.C."/>
            <person name="Nielsen K.L."/>
        </authorList>
    </citation>
    <scope>NUCLEOTIDE SEQUENCE</scope>
    <source>
        <strain evidence="1">IBT 19713</strain>
    </source>
</reference>
<comment type="caution">
    <text evidence="1">The sequence shown here is derived from an EMBL/GenBank/DDBJ whole genome shotgun (WGS) entry which is preliminary data.</text>
</comment>
<protein>
    <submittedName>
        <fullName evidence="1">Uncharacterized protein</fullName>
    </submittedName>
</protein>
<evidence type="ECO:0000313" key="2">
    <source>
        <dbReference type="Proteomes" id="UP001150941"/>
    </source>
</evidence>
<accession>A0A9W9NZ42</accession>
<name>A0A9W9NZ42_9EURO</name>